<keyword evidence="2" id="KW-1185">Reference proteome</keyword>
<sequence>MDGAVVSQRWVHRPLMRRQTCSPRALFPRSCRLLPARALAGDAGSTAFVATSYNMILLLFHRLRVYERLPPAGTPVTTAMASEGRS</sequence>
<name>A0A3L6QNZ0_PANMI</name>
<evidence type="ECO:0000313" key="1">
    <source>
        <dbReference type="EMBL" id="RLM85289.1"/>
    </source>
</evidence>
<dbReference type="Pfam" id="PF20100">
    <property type="entry name" value="DUF6490"/>
    <property type="match status" value="1"/>
</dbReference>
<gene>
    <name evidence="1" type="ORF">C2845_PM04G07600</name>
</gene>
<dbReference type="Proteomes" id="UP000275267">
    <property type="component" value="Unassembled WGS sequence"/>
</dbReference>
<protein>
    <submittedName>
        <fullName evidence="1">Uncharacterized protein</fullName>
    </submittedName>
</protein>
<comment type="caution">
    <text evidence="1">The sequence shown here is derived from an EMBL/GenBank/DDBJ whole genome shotgun (WGS) entry which is preliminary data.</text>
</comment>
<accession>A0A3L6QNZ0</accession>
<dbReference type="AlphaFoldDB" id="A0A3L6QNZ0"/>
<dbReference type="InterPro" id="IPR045501">
    <property type="entry name" value="DUF6490"/>
</dbReference>
<evidence type="ECO:0000313" key="2">
    <source>
        <dbReference type="Proteomes" id="UP000275267"/>
    </source>
</evidence>
<organism evidence="1 2">
    <name type="scientific">Panicum miliaceum</name>
    <name type="common">Proso millet</name>
    <name type="synonym">Broomcorn millet</name>
    <dbReference type="NCBI Taxonomy" id="4540"/>
    <lineage>
        <taxon>Eukaryota</taxon>
        <taxon>Viridiplantae</taxon>
        <taxon>Streptophyta</taxon>
        <taxon>Embryophyta</taxon>
        <taxon>Tracheophyta</taxon>
        <taxon>Spermatophyta</taxon>
        <taxon>Magnoliopsida</taxon>
        <taxon>Liliopsida</taxon>
        <taxon>Poales</taxon>
        <taxon>Poaceae</taxon>
        <taxon>PACMAD clade</taxon>
        <taxon>Panicoideae</taxon>
        <taxon>Panicodae</taxon>
        <taxon>Paniceae</taxon>
        <taxon>Panicinae</taxon>
        <taxon>Panicum</taxon>
        <taxon>Panicum sect. Panicum</taxon>
    </lineage>
</organism>
<proteinExistence type="predicted"/>
<reference evidence="2" key="1">
    <citation type="journal article" date="2019" name="Nat. Commun.">
        <title>The genome of broomcorn millet.</title>
        <authorList>
            <person name="Zou C."/>
            <person name="Miki D."/>
            <person name="Li D."/>
            <person name="Tang Q."/>
            <person name="Xiao L."/>
            <person name="Rajput S."/>
            <person name="Deng P."/>
            <person name="Jia W."/>
            <person name="Huang R."/>
            <person name="Zhang M."/>
            <person name="Sun Y."/>
            <person name="Hu J."/>
            <person name="Fu X."/>
            <person name="Schnable P.S."/>
            <person name="Li F."/>
            <person name="Zhang H."/>
            <person name="Feng B."/>
            <person name="Zhu X."/>
            <person name="Liu R."/>
            <person name="Schnable J.C."/>
            <person name="Zhu J.-K."/>
            <person name="Zhang H."/>
        </authorList>
    </citation>
    <scope>NUCLEOTIDE SEQUENCE [LARGE SCALE GENOMIC DNA]</scope>
</reference>
<dbReference type="EMBL" id="PQIB02000011">
    <property type="protein sequence ID" value="RLM85289.1"/>
    <property type="molecule type" value="Genomic_DNA"/>
</dbReference>